<accession>W0LB55</accession>
<feature type="transmembrane region" description="Helical" evidence="1">
    <location>
        <begin position="107"/>
        <end position="130"/>
    </location>
</feature>
<dbReference type="Pfam" id="PF02592">
    <property type="entry name" value="Vut_1"/>
    <property type="match status" value="1"/>
</dbReference>
<dbReference type="AlphaFoldDB" id="W0LB55"/>
<evidence type="ECO:0000313" key="2">
    <source>
        <dbReference type="EMBL" id="AHG19629.1"/>
    </source>
</evidence>
<dbReference type="InterPro" id="IPR003744">
    <property type="entry name" value="YhhQ"/>
</dbReference>
<comment type="subcellular location">
    <subcellularLocation>
        <location evidence="1">Cell inner membrane</location>
        <topology evidence="1">Multi-pass membrane protein</topology>
    </subcellularLocation>
</comment>
<dbReference type="PANTHER" id="PTHR34300">
    <property type="entry name" value="QUEUOSINE PRECURSOR TRANSPORTER-RELATED"/>
    <property type="match status" value="1"/>
</dbReference>
<evidence type="ECO:0000313" key="3">
    <source>
        <dbReference type="Proteomes" id="UP000019030"/>
    </source>
</evidence>
<keyword evidence="1" id="KW-1003">Cell membrane</keyword>
<dbReference type="RefSeq" id="WP_024911243.1">
    <property type="nucleotide sequence ID" value="NZ_CP007044.2"/>
</dbReference>
<dbReference type="Proteomes" id="UP000019030">
    <property type="component" value="Chromosome"/>
</dbReference>
<dbReference type="eggNOG" id="COG1738">
    <property type="taxonomic scope" value="Bacteria"/>
</dbReference>
<dbReference type="PANTHER" id="PTHR34300:SF2">
    <property type="entry name" value="QUEUOSINE PRECURSOR TRANSPORTER-RELATED"/>
    <property type="match status" value="1"/>
</dbReference>
<dbReference type="HOGENOM" id="CLU_075503_1_2_6"/>
<proteinExistence type="inferred from homology"/>
<keyword evidence="3" id="KW-1185">Reference proteome</keyword>
<organism evidence="2 3">
    <name type="scientific">Chania multitudinisentens RB-25</name>
    <dbReference type="NCBI Taxonomy" id="1441930"/>
    <lineage>
        <taxon>Bacteria</taxon>
        <taxon>Pseudomonadati</taxon>
        <taxon>Pseudomonadota</taxon>
        <taxon>Gammaproteobacteria</taxon>
        <taxon>Enterobacterales</taxon>
        <taxon>Yersiniaceae</taxon>
        <taxon>Chania</taxon>
    </lineage>
</organism>
<protein>
    <recommendedName>
        <fullName evidence="1">Probable queuosine precursor transporter</fullName>
        <shortName evidence="1">Q precursor transporter</shortName>
    </recommendedName>
</protein>
<feature type="transmembrane region" description="Helical" evidence="1">
    <location>
        <begin position="253"/>
        <end position="273"/>
    </location>
</feature>
<gene>
    <name evidence="2" type="ORF">Z042_08360</name>
</gene>
<name>W0LB55_9GAMM</name>
<keyword evidence="1" id="KW-0812">Transmembrane</keyword>
<dbReference type="PATRIC" id="fig|1441930.4.peg.1665"/>
<dbReference type="GO" id="GO:0022857">
    <property type="term" value="F:transmembrane transporter activity"/>
    <property type="evidence" value="ECO:0007669"/>
    <property type="project" value="UniProtKB-UniRule"/>
</dbReference>
<feature type="transmembrane region" description="Helical" evidence="1">
    <location>
        <begin position="142"/>
        <end position="163"/>
    </location>
</feature>
<dbReference type="NCBIfam" id="TIGR00697">
    <property type="entry name" value="queuosine precursor transporter"/>
    <property type="match status" value="1"/>
</dbReference>
<keyword evidence="1" id="KW-0813">Transport</keyword>
<reference evidence="2 3" key="1">
    <citation type="submission" date="2014-01" db="EMBL/GenBank/DDBJ databases">
        <title>Isolation of Serratia multitudinisentens RB-25 from Ex-Landfill site.</title>
        <authorList>
            <person name="Robson E.H.J."/>
        </authorList>
    </citation>
    <scope>NUCLEOTIDE SEQUENCE [LARGE SCALE GENOMIC DNA]</scope>
    <source>
        <strain evidence="2 3">RB-25</strain>
    </source>
</reference>
<keyword evidence="1" id="KW-1133">Transmembrane helix</keyword>
<keyword evidence="1" id="KW-0472">Membrane</keyword>
<dbReference type="HAMAP" id="MF_02088">
    <property type="entry name" value="Q_prec_transport"/>
    <property type="match status" value="1"/>
</dbReference>
<feature type="transmembrane region" description="Helical" evidence="1">
    <location>
        <begin position="216"/>
        <end position="241"/>
    </location>
</feature>
<dbReference type="GO" id="GO:0005886">
    <property type="term" value="C:plasma membrane"/>
    <property type="evidence" value="ECO:0007669"/>
    <property type="project" value="UniProtKB-SubCell"/>
</dbReference>
<sequence length="296" mass="33803">MEHNKKYKLLGFSRSNVITANVMVLATGKHMSISLQELENSTITDDFNRNELKAIYRRLYGDTNTTTSYDLGDRHERSWYAYLIINLALSVIYILCTVSGIKPITIPFFNFIAPPAIFFYPLTFILVDILNEFFGLRMARRAIFTSFIANIVFVSGLWISSLFPGLDEWELNKSYGAFVESIIAVLFASSAAYLVSENVNSWLLCKIKELTNSRYLFIRVITSTVVASAIDSVIFCTLAFYNVLSMDTIKIMIMSQFIIKLIYAVVGVGPIYATRELFRRYINAEVRKTERNAYES</sequence>
<keyword evidence="1" id="KW-0997">Cell inner membrane</keyword>
<dbReference type="KEGG" id="sfo:Z042_08360"/>
<evidence type="ECO:0000256" key="1">
    <source>
        <dbReference type="HAMAP-Rule" id="MF_02088"/>
    </source>
</evidence>
<dbReference type="OrthoDB" id="9805479at2"/>
<feature type="transmembrane region" description="Helical" evidence="1">
    <location>
        <begin position="175"/>
        <end position="195"/>
    </location>
</feature>
<comment type="function">
    <text evidence="1">Involved in the import of queuosine (Q) precursors, required for Q precursor salvage.</text>
</comment>
<reference evidence="2 3" key="2">
    <citation type="submission" date="2015-03" db="EMBL/GenBank/DDBJ databases">
        <authorList>
            <person name="Chan K.-G."/>
        </authorList>
    </citation>
    <scope>NUCLEOTIDE SEQUENCE [LARGE SCALE GENOMIC DNA]</scope>
    <source>
        <strain evidence="2 3">RB-25</strain>
    </source>
</reference>
<dbReference type="EMBL" id="CP007044">
    <property type="protein sequence ID" value="AHG19629.1"/>
    <property type="molecule type" value="Genomic_DNA"/>
</dbReference>
<comment type="similarity">
    <text evidence="1">Belongs to the vitamin uptake transporter (VUT/ECF) (TC 2.A.88) family. Q precursor transporter subfamily.</text>
</comment>
<dbReference type="STRING" id="1441930.Z042_08360"/>
<feature type="transmembrane region" description="Helical" evidence="1">
    <location>
        <begin position="79"/>
        <end position="101"/>
    </location>
</feature>